<dbReference type="EMBL" id="JAHCTB010000003">
    <property type="protein sequence ID" value="MBT0608319.1"/>
    <property type="molecule type" value="Genomic_DNA"/>
</dbReference>
<evidence type="ECO:0008006" key="3">
    <source>
        <dbReference type="Google" id="ProtNLM"/>
    </source>
</evidence>
<dbReference type="Proteomes" id="UP001297092">
    <property type="component" value="Unassembled WGS sequence"/>
</dbReference>
<reference evidence="1 2" key="1">
    <citation type="submission" date="2021-05" db="EMBL/GenBank/DDBJ databases">
        <title>Aequorivita echinoideorum JCM 30378 genome.</title>
        <authorList>
            <person name="Zhang H."/>
            <person name="Li C."/>
        </authorList>
    </citation>
    <scope>NUCLEOTIDE SEQUENCE [LARGE SCALE GENOMIC DNA]</scope>
    <source>
        <strain evidence="1 2">JCM30378</strain>
    </source>
</reference>
<dbReference type="RefSeq" id="WP_214113182.1">
    <property type="nucleotide sequence ID" value="NZ_JAHCTB010000003.1"/>
</dbReference>
<gene>
    <name evidence="1" type="ORF">KIV10_09005</name>
</gene>
<dbReference type="InterPro" id="IPR035093">
    <property type="entry name" value="RelE/ParE_toxin_dom_sf"/>
</dbReference>
<dbReference type="Gene3D" id="3.30.2310.20">
    <property type="entry name" value="RelE-like"/>
    <property type="match status" value="1"/>
</dbReference>
<accession>A0ABS5S551</accession>
<evidence type="ECO:0000313" key="2">
    <source>
        <dbReference type="Proteomes" id="UP001297092"/>
    </source>
</evidence>
<sequence length="97" mass="11501">MFTLQISDVAILDTLDALKCYKKRNKILSSRLRAEIKEVYVLIQKNPLAFQKKYLNVHICYCKSFPYAIHYILENKVIKVIAVFHTSRNPENWLDRI</sequence>
<protein>
    <recommendedName>
        <fullName evidence="3">Plasmid stabilization system protein ParE</fullName>
    </recommendedName>
</protein>
<name>A0ABS5S551_9FLAO</name>
<evidence type="ECO:0000313" key="1">
    <source>
        <dbReference type="EMBL" id="MBT0608319.1"/>
    </source>
</evidence>
<comment type="caution">
    <text evidence="1">The sequence shown here is derived from an EMBL/GenBank/DDBJ whole genome shotgun (WGS) entry which is preliminary data.</text>
</comment>
<keyword evidence="2" id="KW-1185">Reference proteome</keyword>
<organism evidence="1 2">
    <name type="scientific">Aequorivita echinoideorum</name>
    <dbReference type="NCBI Taxonomy" id="1549647"/>
    <lineage>
        <taxon>Bacteria</taxon>
        <taxon>Pseudomonadati</taxon>
        <taxon>Bacteroidota</taxon>
        <taxon>Flavobacteriia</taxon>
        <taxon>Flavobacteriales</taxon>
        <taxon>Flavobacteriaceae</taxon>
        <taxon>Aequorivita</taxon>
    </lineage>
</organism>
<proteinExistence type="predicted"/>